<dbReference type="RefSeq" id="WP_141641086.1">
    <property type="nucleotide sequence ID" value="NZ_VIFM01000010.1"/>
</dbReference>
<comment type="caution">
    <text evidence="10">The sequence shown here is derived from an EMBL/GenBank/DDBJ whole genome shotgun (WGS) entry which is preliminary data.</text>
</comment>
<evidence type="ECO:0000259" key="9">
    <source>
        <dbReference type="Pfam" id="PF12704"/>
    </source>
</evidence>
<keyword evidence="4 7" id="KW-1133">Transmembrane helix</keyword>
<feature type="transmembrane region" description="Helical" evidence="7">
    <location>
        <begin position="408"/>
        <end position="432"/>
    </location>
</feature>
<dbReference type="AlphaFoldDB" id="A0A540X7L6"/>
<keyword evidence="11" id="KW-1185">Reference proteome</keyword>
<feature type="transmembrane region" description="Helical" evidence="7">
    <location>
        <begin position="763"/>
        <end position="782"/>
    </location>
</feature>
<feature type="domain" description="ABC3 transporter permease C-terminal" evidence="8">
    <location>
        <begin position="678"/>
        <end position="790"/>
    </location>
</feature>
<feature type="domain" description="ABC3 transporter permease C-terminal" evidence="8">
    <location>
        <begin position="276"/>
        <end position="392"/>
    </location>
</feature>
<dbReference type="InterPro" id="IPR050250">
    <property type="entry name" value="Macrolide_Exporter_MacB"/>
</dbReference>
<feature type="transmembrane region" description="Helical" evidence="7">
    <location>
        <begin position="21"/>
        <end position="46"/>
    </location>
</feature>
<dbReference type="Pfam" id="PF02687">
    <property type="entry name" value="FtsX"/>
    <property type="match status" value="2"/>
</dbReference>
<evidence type="ECO:0000313" key="11">
    <source>
        <dbReference type="Proteomes" id="UP000315369"/>
    </source>
</evidence>
<feature type="domain" description="MacB-like periplasmic core" evidence="9">
    <location>
        <begin position="26"/>
        <end position="235"/>
    </location>
</feature>
<protein>
    <submittedName>
        <fullName evidence="10">ABC transporter permease</fullName>
    </submittedName>
</protein>
<dbReference type="Proteomes" id="UP000315369">
    <property type="component" value="Unassembled WGS sequence"/>
</dbReference>
<comment type="subcellular location">
    <subcellularLocation>
        <location evidence="1">Cell membrane</location>
        <topology evidence="1">Multi-pass membrane protein</topology>
    </subcellularLocation>
</comment>
<comment type="similarity">
    <text evidence="6">Belongs to the ABC-4 integral membrane protein family.</text>
</comment>
<evidence type="ECO:0000256" key="7">
    <source>
        <dbReference type="SAM" id="Phobius"/>
    </source>
</evidence>
<keyword evidence="5 7" id="KW-0472">Membrane</keyword>
<reference evidence="10 11" key="1">
    <citation type="submission" date="2019-06" db="EMBL/GenBank/DDBJ databases">
        <authorList>
            <person name="Livingstone P."/>
            <person name="Whitworth D."/>
        </authorList>
    </citation>
    <scope>NUCLEOTIDE SEQUENCE [LARGE SCALE GENOMIC DNA]</scope>
    <source>
        <strain evidence="10 11">AM401</strain>
    </source>
</reference>
<evidence type="ECO:0000256" key="6">
    <source>
        <dbReference type="ARBA" id="ARBA00038076"/>
    </source>
</evidence>
<gene>
    <name evidence="10" type="ORF">FJV41_04125</name>
</gene>
<name>A0A540X7L6_9BACT</name>
<evidence type="ECO:0000259" key="8">
    <source>
        <dbReference type="Pfam" id="PF02687"/>
    </source>
</evidence>
<dbReference type="EMBL" id="VIFM01000010">
    <property type="protein sequence ID" value="TQF17237.1"/>
    <property type="molecule type" value="Genomic_DNA"/>
</dbReference>
<accession>A0A540X7L6</accession>
<feature type="domain" description="MacB-like periplasmic core" evidence="9">
    <location>
        <begin position="414"/>
        <end position="596"/>
    </location>
</feature>
<feature type="transmembrane region" description="Helical" evidence="7">
    <location>
        <begin position="674"/>
        <end position="698"/>
    </location>
</feature>
<evidence type="ECO:0000256" key="3">
    <source>
        <dbReference type="ARBA" id="ARBA00022692"/>
    </source>
</evidence>
<keyword evidence="3 7" id="KW-0812">Transmembrane</keyword>
<feature type="transmembrane region" description="Helical" evidence="7">
    <location>
        <begin position="325"/>
        <end position="347"/>
    </location>
</feature>
<sequence length="796" mass="84395">MRFLDDLLADARFAFRTFRRAPGFAAAAILCLALGIGANAVIFSVVHGVLLRPLPYAEPERLVSLVELRAQGSGGPVSWLTFFDWRDQARAFEHMAAFTVGGSILRADDDSERLETTRGTADYFTVHGVPPLLGRTFAPGDDQPGHEPVAVLNEALWRRRFGANPAVLGRTVLLDNVPHTVVGVIPESFAPDMDVWLPMVAPPDARGGRYSTVLSVRARLAPGITLDSANEQLKAVTAGIAAAGPDALKERTARVDSLAEAQTRLWSGPLKLLLGAVALVLLIACANVANILLARAGARRQELAVRVALGATRARVIQQLLVESLLLALTGGALGGLLAHWGLDALLAVVPESMPHRAAVSLDGTTFLFLAAISIVSGLAFGLLPAIQVSRLDLRGAPIQGGRRLRSTLVVVELAVCLVLLVGAGLLGRGFFQLLGTSPGLAPEQLLTLHIAIPDSRFFTEQGLDGNVPSTLLEPILDEVRALPGVSAVGMTSLLPIQRAWNNARYVIEGEPPPEAGSEPRAERRSTSPGFFATVGIPLKQGRDFTTADAAPGQPATVIINETLARRHFPDGNALGRQLRLGTGAHTIIGVVGDVRQAGLDKTPLAELHVPYGRPWGDDSLVLVARTSVPPETLLPSVREAVRRVDSSLPVFRALTMDQVISQSLGFRRLVLCLLGGFAALALVLSTYGLYGVISLLVSQRTRELGIRMALGARPGDVLRLVLGQGARLAGVGIALGLVGSLALTRLLESQLHGITATDPLTFGAVATLFALVALLACWFPARRATRVDPLVAMRT</sequence>
<organism evidence="10 11">
    <name type="scientific">Myxococcus llanfairpwllgwyngyllgogerychwyrndrobwllllantysiliogogogochensis</name>
    <dbReference type="NCBI Taxonomy" id="2590453"/>
    <lineage>
        <taxon>Bacteria</taxon>
        <taxon>Pseudomonadati</taxon>
        <taxon>Myxococcota</taxon>
        <taxon>Myxococcia</taxon>
        <taxon>Myxococcales</taxon>
        <taxon>Cystobacterineae</taxon>
        <taxon>Myxococcaceae</taxon>
        <taxon>Myxococcus</taxon>
    </lineage>
</organism>
<dbReference type="NCBIfam" id="TIGR03434">
    <property type="entry name" value="ADOP"/>
    <property type="match status" value="1"/>
</dbReference>
<dbReference type="InterPro" id="IPR017800">
    <property type="entry name" value="ADOP"/>
</dbReference>
<dbReference type="InterPro" id="IPR003838">
    <property type="entry name" value="ABC3_permease_C"/>
</dbReference>
<evidence type="ECO:0000256" key="2">
    <source>
        <dbReference type="ARBA" id="ARBA00022475"/>
    </source>
</evidence>
<dbReference type="Pfam" id="PF12704">
    <property type="entry name" value="MacB_PCD"/>
    <property type="match status" value="2"/>
</dbReference>
<feature type="transmembrane region" description="Helical" evidence="7">
    <location>
        <begin position="718"/>
        <end position="743"/>
    </location>
</feature>
<dbReference type="GO" id="GO:0005886">
    <property type="term" value="C:plasma membrane"/>
    <property type="evidence" value="ECO:0007669"/>
    <property type="project" value="UniProtKB-SubCell"/>
</dbReference>
<dbReference type="GO" id="GO:0022857">
    <property type="term" value="F:transmembrane transporter activity"/>
    <property type="evidence" value="ECO:0007669"/>
    <property type="project" value="TreeGrafter"/>
</dbReference>
<evidence type="ECO:0000256" key="5">
    <source>
        <dbReference type="ARBA" id="ARBA00023136"/>
    </source>
</evidence>
<evidence type="ECO:0000256" key="1">
    <source>
        <dbReference type="ARBA" id="ARBA00004651"/>
    </source>
</evidence>
<keyword evidence="2" id="KW-1003">Cell membrane</keyword>
<proteinExistence type="inferred from homology"/>
<feature type="transmembrane region" description="Helical" evidence="7">
    <location>
        <begin position="272"/>
        <end position="293"/>
    </location>
</feature>
<feature type="transmembrane region" description="Helical" evidence="7">
    <location>
        <begin position="367"/>
        <end position="387"/>
    </location>
</feature>
<dbReference type="PANTHER" id="PTHR30572">
    <property type="entry name" value="MEMBRANE COMPONENT OF TRANSPORTER-RELATED"/>
    <property type="match status" value="1"/>
</dbReference>
<dbReference type="PANTHER" id="PTHR30572:SF4">
    <property type="entry name" value="ABC TRANSPORTER PERMEASE YTRF"/>
    <property type="match status" value="1"/>
</dbReference>
<dbReference type="InterPro" id="IPR025857">
    <property type="entry name" value="MacB_PCD"/>
</dbReference>
<dbReference type="OrthoDB" id="5932075at2"/>
<evidence type="ECO:0000256" key="4">
    <source>
        <dbReference type="ARBA" id="ARBA00022989"/>
    </source>
</evidence>
<evidence type="ECO:0000313" key="10">
    <source>
        <dbReference type="EMBL" id="TQF17237.1"/>
    </source>
</evidence>